<evidence type="ECO:0000256" key="2">
    <source>
        <dbReference type="SAM" id="SignalP"/>
    </source>
</evidence>
<dbReference type="InterPro" id="IPR012341">
    <property type="entry name" value="6hp_glycosidase-like_sf"/>
</dbReference>
<accession>A0A0D7B0H8</accession>
<sequence length="412" mass="44848">MRSRSCLYPLAFCCAIGLSHANDGSLSDSQLSSVQNRLEDAAHQSWEFGTRAQALLELDASPFSVFSDTSLPPPHDIADMTENLQAVLDIAESVVSNQSSRTAGQARPLLPDGSSGDPASIGVAVLLANWTGQDRLNYSDAATGQLNYLLNVAPRYENGAISHRTASAQLWSDSVFMVPPFLAYYGVLNSNQSLVEEAYNQCKLYRDILRDSDNGNLWKHIVGKSDSPADAGYWSTGNGWAAAGMLRVLATIQHSPYSDALSNEMEDLVAWIKEIQGAMYDKLDDSYVFRNYVDKDDAFYDASSTALMAATVYRLSDVWDDHTHIPLAQRSRNVLLNGKHIDDDGWLTPVVNPHSYGVEGSKSAEGQAFVLMMESAHAVWHSAGEPGNGAAFVEASKLLTISTVLIVYIALL</sequence>
<dbReference type="GO" id="GO:0005975">
    <property type="term" value="P:carbohydrate metabolic process"/>
    <property type="evidence" value="ECO:0007669"/>
    <property type="project" value="InterPro"/>
</dbReference>
<keyword evidence="4" id="KW-1185">Reference proteome</keyword>
<keyword evidence="3" id="KW-0326">Glycosidase</keyword>
<dbReference type="InterPro" id="IPR010905">
    <property type="entry name" value="Glyco_hydro_88"/>
</dbReference>
<feature type="chain" id="PRO_5002316698" evidence="2">
    <location>
        <begin position="22"/>
        <end position="412"/>
    </location>
</feature>
<evidence type="ECO:0000313" key="4">
    <source>
        <dbReference type="Proteomes" id="UP000054007"/>
    </source>
</evidence>
<dbReference type="InterPro" id="IPR008928">
    <property type="entry name" value="6-hairpin_glycosidase_sf"/>
</dbReference>
<protein>
    <submittedName>
        <fullName evidence="3">Six-hairpin glycosidase</fullName>
    </submittedName>
</protein>
<dbReference type="STRING" id="1314674.A0A0D7B0H8"/>
<dbReference type="PANTHER" id="PTHR41814">
    <property type="entry name" value="EXPRESSED PROTEIN"/>
    <property type="match status" value="1"/>
</dbReference>
<name>A0A0D7B0H8_9AGAR</name>
<dbReference type="OrthoDB" id="4138492at2759"/>
<dbReference type="GO" id="GO:0016798">
    <property type="term" value="F:hydrolase activity, acting on glycosyl bonds"/>
    <property type="evidence" value="ECO:0007669"/>
    <property type="project" value="UniProtKB-KW"/>
</dbReference>
<dbReference type="EMBL" id="KN880660">
    <property type="protein sequence ID" value="KIY63982.1"/>
    <property type="molecule type" value="Genomic_DNA"/>
</dbReference>
<reference evidence="3 4" key="1">
    <citation type="journal article" date="2015" name="Fungal Genet. Biol.">
        <title>Evolution of novel wood decay mechanisms in Agaricales revealed by the genome sequences of Fistulina hepatica and Cylindrobasidium torrendii.</title>
        <authorList>
            <person name="Floudas D."/>
            <person name="Held B.W."/>
            <person name="Riley R."/>
            <person name="Nagy L.G."/>
            <person name="Koehler G."/>
            <person name="Ransdell A.S."/>
            <person name="Younus H."/>
            <person name="Chow J."/>
            <person name="Chiniquy J."/>
            <person name="Lipzen A."/>
            <person name="Tritt A."/>
            <person name="Sun H."/>
            <person name="Haridas S."/>
            <person name="LaButti K."/>
            <person name="Ohm R.A."/>
            <person name="Kues U."/>
            <person name="Blanchette R.A."/>
            <person name="Grigoriev I.V."/>
            <person name="Minto R.E."/>
            <person name="Hibbett D.S."/>
        </authorList>
    </citation>
    <scope>NUCLEOTIDE SEQUENCE [LARGE SCALE GENOMIC DNA]</scope>
    <source>
        <strain evidence="3 4">FP15055 ss-10</strain>
    </source>
</reference>
<dbReference type="AlphaFoldDB" id="A0A0D7B0H8"/>
<organism evidence="3 4">
    <name type="scientific">Cylindrobasidium torrendii FP15055 ss-10</name>
    <dbReference type="NCBI Taxonomy" id="1314674"/>
    <lineage>
        <taxon>Eukaryota</taxon>
        <taxon>Fungi</taxon>
        <taxon>Dikarya</taxon>
        <taxon>Basidiomycota</taxon>
        <taxon>Agaricomycotina</taxon>
        <taxon>Agaricomycetes</taxon>
        <taxon>Agaricomycetidae</taxon>
        <taxon>Agaricales</taxon>
        <taxon>Marasmiineae</taxon>
        <taxon>Physalacriaceae</taxon>
        <taxon>Cylindrobasidium</taxon>
    </lineage>
</organism>
<dbReference type="Pfam" id="PF07470">
    <property type="entry name" value="Glyco_hydro_88"/>
    <property type="match status" value="1"/>
</dbReference>
<evidence type="ECO:0000313" key="3">
    <source>
        <dbReference type="EMBL" id="KIY63982.1"/>
    </source>
</evidence>
<gene>
    <name evidence="3" type="ORF">CYLTODRAFT_402486</name>
</gene>
<dbReference type="PANTHER" id="PTHR41814:SF1">
    <property type="entry name" value="CELLULASE"/>
    <property type="match status" value="1"/>
</dbReference>
<dbReference type="Gene3D" id="1.50.10.10">
    <property type="match status" value="1"/>
</dbReference>
<proteinExistence type="predicted"/>
<keyword evidence="1" id="KW-0378">Hydrolase</keyword>
<feature type="signal peptide" evidence="2">
    <location>
        <begin position="1"/>
        <end position="21"/>
    </location>
</feature>
<evidence type="ECO:0000256" key="1">
    <source>
        <dbReference type="ARBA" id="ARBA00022801"/>
    </source>
</evidence>
<keyword evidence="2" id="KW-0732">Signal</keyword>
<dbReference type="Proteomes" id="UP000054007">
    <property type="component" value="Unassembled WGS sequence"/>
</dbReference>
<dbReference type="SUPFAM" id="SSF48208">
    <property type="entry name" value="Six-hairpin glycosidases"/>
    <property type="match status" value="1"/>
</dbReference>